<name>A0ACC0WNA4_9STRA</name>
<accession>A0ACC0WNA4</accession>
<keyword evidence="2" id="KW-1185">Reference proteome</keyword>
<gene>
    <name evidence="1" type="ORF">PsorP6_017420</name>
</gene>
<comment type="caution">
    <text evidence="1">The sequence shown here is derived from an EMBL/GenBank/DDBJ whole genome shotgun (WGS) entry which is preliminary data.</text>
</comment>
<dbReference type="EMBL" id="CM047590">
    <property type="protein sequence ID" value="KAI9919505.1"/>
    <property type="molecule type" value="Genomic_DNA"/>
</dbReference>
<protein>
    <submittedName>
        <fullName evidence="1">Uncharacterized protein</fullName>
    </submittedName>
</protein>
<evidence type="ECO:0000313" key="2">
    <source>
        <dbReference type="Proteomes" id="UP001163321"/>
    </source>
</evidence>
<sequence>MMIEILTAQQDKLALAVQTLETELKTLRSKRSAEIESHEEMIGDLEKAKETVDTMQESLRRTETSI</sequence>
<proteinExistence type="predicted"/>
<reference evidence="1 2" key="1">
    <citation type="journal article" date="2022" name="bioRxiv">
        <title>The genome of the oomycete Peronosclerospora sorghi, a cosmopolitan pathogen of maize and sorghum, is inflated with dispersed pseudogenes.</title>
        <authorList>
            <person name="Fletcher K."/>
            <person name="Martin F."/>
            <person name="Isakeit T."/>
            <person name="Cavanaugh K."/>
            <person name="Magill C."/>
            <person name="Michelmore R."/>
        </authorList>
    </citation>
    <scope>NUCLEOTIDE SEQUENCE [LARGE SCALE GENOMIC DNA]</scope>
    <source>
        <strain evidence="1">P6</strain>
    </source>
</reference>
<organism evidence="1 2">
    <name type="scientific">Peronosclerospora sorghi</name>
    <dbReference type="NCBI Taxonomy" id="230839"/>
    <lineage>
        <taxon>Eukaryota</taxon>
        <taxon>Sar</taxon>
        <taxon>Stramenopiles</taxon>
        <taxon>Oomycota</taxon>
        <taxon>Peronosporomycetes</taxon>
        <taxon>Peronosporales</taxon>
        <taxon>Peronosporaceae</taxon>
        <taxon>Peronosclerospora</taxon>
    </lineage>
</organism>
<evidence type="ECO:0000313" key="1">
    <source>
        <dbReference type="EMBL" id="KAI9919505.1"/>
    </source>
</evidence>
<dbReference type="Proteomes" id="UP001163321">
    <property type="component" value="Chromosome 11"/>
</dbReference>